<feature type="non-terminal residue" evidence="3">
    <location>
        <position position="1"/>
    </location>
</feature>
<proteinExistence type="inferred from homology"/>
<dbReference type="EMBL" id="JAUOQO010000780">
    <property type="protein sequence ID" value="MDO6575505.1"/>
    <property type="molecule type" value="Genomic_DNA"/>
</dbReference>
<evidence type="ECO:0000256" key="2">
    <source>
        <dbReference type="ARBA" id="ARBA00023235"/>
    </source>
</evidence>
<keyword evidence="2" id="KW-0413">Isomerase</keyword>
<accession>A0AAW7YXN3</accession>
<comment type="similarity">
    <text evidence="1">Belongs to the PrpF family.</text>
</comment>
<feature type="non-terminal residue" evidence="3">
    <location>
        <position position="81"/>
    </location>
</feature>
<organism evidence="3 4">
    <name type="scientific">Staphylococcus pasteuri_A</name>
    <dbReference type="NCBI Taxonomy" id="3062664"/>
    <lineage>
        <taxon>Bacteria</taxon>
        <taxon>Bacillati</taxon>
        <taxon>Bacillota</taxon>
        <taxon>Bacilli</taxon>
        <taxon>Bacillales</taxon>
        <taxon>Staphylococcaceae</taxon>
        <taxon>Staphylococcus</taxon>
    </lineage>
</organism>
<dbReference type="SUPFAM" id="SSF54506">
    <property type="entry name" value="Diaminopimelate epimerase-like"/>
    <property type="match status" value="1"/>
</dbReference>
<sequence>HVPINDGEVQECGDFELDGVTFPAAEVQIEFVDPADSDGALFPTGNLVDHLEVPELGNLQATMINAGIPTIFLQAEQLGYS</sequence>
<evidence type="ECO:0000313" key="3">
    <source>
        <dbReference type="EMBL" id="MDO6575505.1"/>
    </source>
</evidence>
<name>A0AAW7YXN3_9STAP</name>
<dbReference type="Gene3D" id="3.10.310.10">
    <property type="entry name" value="Diaminopimelate Epimerase, Chain A, domain 1"/>
    <property type="match status" value="2"/>
</dbReference>
<dbReference type="PANTHER" id="PTHR43709">
    <property type="entry name" value="ACONITATE ISOMERASE-RELATED"/>
    <property type="match status" value="1"/>
</dbReference>
<evidence type="ECO:0000256" key="1">
    <source>
        <dbReference type="ARBA" id="ARBA00007673"/>
    </source>
</evidence>
<comment type="caution">
    <text evidence="3">The sequence shown here is derived from an EMBL/GenBank/DDBJ whole genome shotgun (WGS) entry which is preliminary data.</text>
</comment>
<gene>
    <name evidence="3" type="ORF">Q4528_15435</name>
</gene>
<dbReference type="Proteomes" id="UP001170310">
    <property type="component" value="Unassembled WGS sequence"/>
</dbReference>
<dbReference type="GO" id="GO:0016853">
    <property type="term" value="F:isomerase activity"/>
    <property type="evidence" value="ECO:0007669"/>
    <property type="project" value="UniProtKB-KW"/>
</dbReference>
<protein>
    <submittedName>
        <fullName evidence="3">PrpF domain-containing protein</fullName>
    </submittedName>
</protein>
<keyword evidence="4" id="KW-1185">Reference proteome</keyword>
<dbReference type="RefSeq" id="WP_303522602.1">
    <property type="nucleotide sequence ID" value="NZ_JAUOQO010000780.1"/>
</dbReference>
<dbReference type="Pfam" id="PF04303">
    <property type="entry name" value="PrpF"/>
    <property type="match status" value="1"/>
</dbReference>
<reference evidence="3" key="1">
    <citation type="submission" date="2023-07" db="EMBL/GenBank/DDBJ databases">
        <title>Genome content predicts the carbon catabolic preferences of heterotrophic bacteria.</title>
        <authorList>
            <person name="Gralka M."/>
        </authorList>
    </citation>
    <scope>NUCLEOTIDE SEQUENCE</scope>
    <source>
        <strain evidence="3">E2R20</strain>
    </source>
</reference>
<dbReference type="InterPro" id="IPR007400">
    <property type="entry name" value="PrpF-like"/>
</dbReference>
<evidence type="ECO:0000313" key="4">
    <source>
        <dbReference type="Proteomes" id="UP001170310"/>
    </source>
</evidence>
<dbReference type="AlphaFoldDB" id="A0AAW7YXN3"/>
<dbReference type="PANTHER" id="PTHR43709:SF2">
    <property type="entry name" value="DUF453 DOMAIN PROTEIN (AFU_ORTHOLOGUE AFUA_6G00360)"/>
    <property type="match status" value="1"/>
</dbReference>